<dbReference type="EMBL" id="CP020932">
    <property type="protein sequence ID" value="ARM86164.1"/>
    <property type="molecule type" value="Genomic_DNA"/>
</dbReference>
<proteinExistence type="predicted"/>
<gene>
    <name evidence="1" type="ORF">MARSALSMR5_04144</name>
</gene>
<geneLocation type="plasmid" evidence="2">
    <name>psmr5</name>
</geneLocation>
<accession>A0A1W6KFF8</accession>
<dbReference type="Proteomes" id="UP000193100">
    <property type="component" value="Plasmid pSMR5"/>
</dbReference>
<sequence length="161" mass="18230">MLLLGCQCIITHGAFSCTRILVVPNSSMCEVVIEVETNRLSRPLWIHNKVGNKIIKLVTTGSAANLKSLSDKVFQQLKPMPPYLDCFGEGDFTPESYQLYSLRLFFSTEGCGLERRFVTDFIMNPRPYRLRATNKSPIRPPINHGRLNERVQASGWGEGWP</sequence>
<evidence type="ECO:0000313" key="2">
    <source>
        <dbReference type="Proteomes" id="UP000193100"/>
    </source>
</evidence>
<name>A0A1W6KFF8_9GAMM</name>
<reference evidence="1 2" key="1">
    <citation type="submission" date="2017-04" db="EMBL/GenBank/DDBJ databases">
        <title>Genome Sequence of Marinobacter salarius strain SMR5 Isolated from a culture of the Diatom Skeletonema marinoi.</title>
        <authorList>
            <person name="Topel M."/>
            <person name="Pinder M.I.M."/>
            <person name="Johansson O.N."/>
            <person name="Kourtchenko O."/>
            <person name="Godhe A."/>
            <person name="Clarke A.K."/>
        </authorList>
    </citation>
    <scope>NUCLEOTIDE SEQUENCE [LARGE SCALE GENOMIC DNA]</scope>
    <source>
        <strain evidence="1 2">SMR5</strain>
        <plasmid evidence="2">Plasmid psmr5</plasmid>
    </source>
</reference>
<organism evidence="1 2">
    <name type="scientific">Marinobacter salarius</name>
    <dbReference type="NCBI Taxonomy" id="1420917"/>
    <lineage>
        <taxon>Bacteria</taxon>
        <taxon>Pseudomonadati</taxon>
        <taxon>Pseudomonadota</taxon>
        <taxon>Gammaproteobacteria</taxon>
        <taxon>Pseudomonadales</taxon>
        <taxon>Marinobacteraceae</taxon>
        <taxon>Marinobacter</taxon>
    </lineage>
</organism>
<dbReference type="AlphaFoldDB" id="A0A1W6KFF8"/>
<keyword evidence="1" id="KW-0614">Plasmid</keyword>
<protein>
    <submittedName>
        <fullName evidence="1">Uncharacterized protein</fullName>
    </submittedName>
</protein>
<evidence type="ECO:0000313" key="1">
    <source>
        <dbReference type="EMBL" id="ARM86164.1"/>
    </source>
</evidence>